<accession>A0ABW2SMQ1</accession>
<feature type="transmembrane region" description="Helical" evidence="9">
    <location>
        <begin position="116"/>
        <end position="135"/>
    </location>
</feature>
<comment type="similarity">
    <text evidence="2 7">Belongs to the purine-cytosine permease (2.A.39) family.</text>
</comment>
<evidence type="ECO:0000256" key="9">
    <source>
        <dbReference type="SAM" id="Phobius"/>
    </source>
</evidence>
<keyword evidence="11" id="KW-1185">Reference proteome</keyword>
<feature type="transmembrane region" description="Helical" evidence="9">
    <location>
        <begin position="231"/>
        <end position="252"/>
    </location>
</feature>
<name>A0ABW2SMQ1_9ACTO</name>
<keyword evidence="4 9" id="KW-0812">Transmembrane</keyword>
<feature type="transmembrane region" description="Helical" evidence="9">
    <location>
        <begin position="169"/>
        <end position="189"/>
    </location>
</feature>
<evidence type="ECO:0000256" key="8">
    <source>
        <dbReference type="SAM" id="MobiDB-lite"/>
    </source>
</evidence>
<feature type="transmembrane region" description="Helical" evidence="9">
    <location>
        <begin position="84"/>
        <end position="104"/>
    </location>
</feature>
<dbReference type="PANTHER" id="PTHR31806:SF1">
    <property type="entry name" value="PURINE-CYTOSINE PERMEASE FCY2-RELATED"/>
    <property type="match status" value="1"/>
</dbReference>
<proteinExistence type="inferred from homology"/>
<gene>
    <name evidence="10" type="ORF">ACFQWG_09375</name>
</gene>
<keyword evidence="3 7" id="KW-0813">Transport</keyword>
<feature type="region of interest" description="Disordered" evidence="8">
    <location>
        <begin position="507"/>
        <end position="526"/>
    </location>
</feature>
<feature type="transmembrane region" description="Helical" evidence="9">
    <location>
        <begin position="426"/>
        <end position="455"/>
    </location>
</feature>
<dbReference type="EMBL" id="JBHTEF010000001">
    <property type="protein sequence ID" value="MFC7581401.1"/>
    <property type="molecule type" value="Genomic_DNA"/>
</dbReference>
<evidence type="ECO:0000256" key="1">
    <source>
        <dbReference type="ARBA" id="ARBA00004141"/>
    </source>
</evidence>
<feature type="transmembrane region" description="Helical" evidence="9">
    <location>
        <begin position="356"/>
        <end position="375"/>
    </location>
</feature>
<sequence>MDSTDAGTPTAGRSGESGAGSPSSMPHGTRLGKVEQRGIAPVPEDQKNDRPGQLFWVWFAANISILGIPLGATLIALGLNVWQAVIAAAIGSFGSFAIVGLVSIAGRRGGAPTLTLSRAAFGVLGNMGPTLMSLISRLGWETVNTLTGAFALLSLCAIIFRTPPEASDVPWLAVVCVAVFVAATVVVSVAGHDLILSVQKWATWVFGGLTLLVGIYLVTTVDWSSFIHQPAAPVSAVLIGIGTIAAGTGIGWANSGADMARYQHRSVSAGRLVATAACGAGIPLVLVIGLGSILTAGDSSIGQAADPVAAVRTALPAWVSIPYLIAAFAGLLLSNHLSVYSAGLTTITLGVRIPRVYAVIVDVVVTTTGALYFMLGSSGFYGPFVTFISLMAIPITAWTGIFLVDLLGRNRYDGDSLLELSSRSRYWYTGGINWVACGSWLVALVVGFCFDTATVSEDVTWFSGPFAHTFIGENGLAWVVSLLLGGALYALLGRATKGSAAARRAAEAVPEPAGGSLPGATTEATR</sequence>
<evidence type="ECO:0000256" key="2">
    <source>
        <dbReference type="ARBA" id="ARBA00008974"/>
    </source>
</evidence>
<dbReference type="Gene3D" id="1.10.4160.10">
    <property type="entry name" value="Hydantoin permease"/>
    <property type="match status" value="1"/>
</dbReference>
<feature type="transmembrane region" description="Helical" evidence="9">
    <location>
        <begin position="55"/>
        <end position="77"/>
    </location>
</feature>
<comment type="caution">
    <text evidence="10">The sequence shown here is derived from an EMBL/GenBank/DDBJ whole genome shotgun (WGS) entry which is preliminary data.</text>
</comment>
<dbReference type="RefSeq" id="WP_380974687.1">
    <property type="nucleotide sequence ID" value="NZ_JBHTEF010000001.1"/>
</dbReference>
<keyword evidence="5 9" id="KW-1133">Transmembrane helix</keyword>
<keyword evidence="6 7" id="KW-0472">Membrane</keyword>
<reference evidence="11" key="1">
    <citation type="journal article" date="2019" name="Int. J. Syst. Evol. Microbiol.">
        <title>The Global Catalogue of Microorganisms (GCM) 10K type strain sequencing project: providing services to taxonomists for standard genome sequencing and annotation.</title>
        <authorList>
            <consortium name="The Broad Institute Genomics Platform"/>
            <consortium name="The Broad Institute Genome Sequencing Center for Infectious Disease"/>
            <person name="Wu L."/>
            <person name="Ma J."/>
        </authorList>
    </citation>
    <scope>NUCLEOTIDE SEQUENCE [LARGE SCALE GENOMIC DNA]</scope>
    <source>
        <strain evidence="11">CCUG 56698</strain>
    </source>
</reference>
<evidence type="ECO:0000256" key="6">
    <source>
        <dbReference type="ARBA" id="ARBA00023136"/>
    </source>
</evidence>
<feature type="transmembrane region" description="Helical" evidence="9">
    <location>
        <begin position="381"/>
        <end position="406"/>
    </location>
</feature>
<feature type="region of interest" description="Disordered" evidence="8">
    <location>
        <begin position="1"/>
        <end position="33"/>
    </location>
</feature>
<evidence type="ECO:0000313" key="10">
    <source>
        <dbReference type="EMBL" id="MFC7581401.1"/>
    </source>
</evidence>
<evidence type="ECO:0000256" key="3">
    <source>
        <dbReference type="ARBA" id="ARBA00022448"/>
    </source>
</evidence>
<evidence type="ECO:0000256" key="5">
    <source>
        <dbReference type="ARBA" id="ARBA00022989"/>
    </source>
</evidence>
<protein>
    <submittedName>
        <fullName evidence="10">Purine-cytosine permease family protein</fullName>
    </submittedName>
</protein>
<dbReference type="Pfam" id="PF02133">
    <property type="entry name" value="Transp_cyt_pur"/>
    <property type="match status" value="1"/>
</dbReference>
<organism evidence="10 11">
    <name type="scientific">Schaalia naturae</name>
    <dbReference type="NCBI Taxonomy" id="635203"/>
    <lineage>
        <taxon>Bacteria</taxon>
        <taxon>Bacillati</taxon>
        <taxon>Actinomycetota</taxon>
        <taxon>Actinomycetes</taxon>
        <taxon>Actinomycetales</taxon>
        <taxon>Actinomycetaceae</taxon>
        <taxon>Schaalia</taxon>
    </lineage>
</organism>
<evidence type="ECO:0000256" key="7">
    <source>
        <dbReference type="PIRNR" id="PIRNR002744"/>
    </source>
</evidence>
<feature type="transmembrane region" description="Helical" evidence="9">
    <location>
        <begin position="315"/>
        <end position="335"/>
    </location>
</feature>
<dbReference type="InterPro" id="IPR001248">
    <property type="entry name" value="Pur-cyt_permease"/>
</dbReference>
<feature type="transmembrane region" description="Helical" evidence="9">
    <location>
        <begin position="201"/>
        <end position="219"/>
    </location>
</feature>
<dbReference type="Proteomes" id="UP001596527">
    <property type="component" value="Unassembled WGS sequence"/>
</dbReference>
<dbReference type="InterPro" id="IPR026030">
    <property type="entry name" value="Pur-cyt_permease_Fcy2/21/22"/>
</dbReference>
<feature type="transmembrane region" description="Helical" evidence="9">
    <location>
        <begin position="272"/>
        <end position="295"/>
    </location>
</feature>
<comment type="subcellular location">
    <subcellularLocation>
        <location evidence="1">Membrane</location>
        <topology evidence="1">Multi-pass membrane protein</topology>
    </subcellularLocation>
</comment>
<evidence type="ECO:0000256" key="4">
    <source>
        <dbReference type="ARBA" id="ARBA00022692"/>
    </source>
</evidence>
<dbReference type="PIRSF" id="PIRSF002744">
    <property type="entry name" value="Pur-cyt_permease"/>
    <property type="match status" value="1"/>
</dbReference>
<feature type="transmembrane region" description="Helical" evidence="9">
    <location>
        <begin position="142"/>
        <end position="163"/>
    </location>
</feature>
<dbReference type="PANTHER" id="PTHR31806">
    <property type="entry name" value="PURINE-CYTOSINE PERMEASE FCY2-RELATED"/>
    <property type="match status" value="1"/>
</dbReference>
<evidence type="ECO:0000313" key="11">
    <source>
        <dbReference type="Proteomes" id="UP001596527"/>
    </source>
</evidence>
<feature type="transmembrane region" description="Helical" evidence="9">
    <location>
        <begin position="475"/>
        <end position="493"/>
    </location>
</feature>